<dbReference type="SUPFAM" id="SSF48264">
    <property type="entry name" value="Cytochrome P450"/>
    <property type="match status" value="1"/>
</dbReference>
<evidence type="ECO:0000256" key="6">
    <source>
        <dbReference type="ARBA" id="ARBA00023002"/>
    </source>
</evidence>
<dbReference type="InterPro" id="IPR036396">
    <property type="entry name" value="Cyt_P450_sf"/>
</dbReference>
<dbReference type="Proteomes" id="UP000594638">
    <property type="component" value="Unassembled WGS sequence"/>
</dbReference>
<evidence type="ECO:0000256" key="8">
    <source>
        <dbReference type="ARBA" id="ARBA00023033"/>
    </source>
</evidence>
<dbReference type="GO" id="GO:0005506">
    <property type="term" value="F:iron ion binding"/>
    <property type="evidence" value="ECO:0007669"/>
    <property type="project" value="InterPro"/>
</dbReference>
<evidence type="ECO:0000256" key="1">
    <source>
        <dbReference type="ARBA" id="ARBA00001971"/>
    </source>
</evidence>
<keyword evidence="11" id="KW-0472">Membrane</keyword>
<comment type="subcellular location">
    <subcellularLocation>
        <location evidence="2">Membrane</location>
        <topology evidence="2">Single-pass membrane protein</topology>
    </subcellularLocation>
</comment>
<reference evidence="12 13" key="1">
    <citation type="submission" date="2019-12" db="EMBL/GenBank/DDBJ databases">
        <authorList>
            <person name="Alioto T."/>
            <person name="Alioto T."/>
            <person name="Gomez Garrido J."/>
        </authorList>
    </citation>
    <scope>NUCLEOTIDE SEQUENCE [LARGE SCALE GENOMIC DNA]</scope>
</reference>
<dbReference type="GO" id="GO:0004497">
    <property type="term" value="F:monooxygenase activity"/>
    <property type="evidence" value="ECO:0007669"/>
    <property type="project" value="UniProtKB-KW"/>
</dbReference>
<comment type="similarity">
    <text evidence="3 10">Belongs to the cytochrome P450 family.</text>
</comment>
<evidence type="ECO:0000313" key="13">
    <source>
        <dbReference type="Proteomes" id="UP000594638"/>
    </source>
</evidence>
<keyword evidence="13" id="KW-1185">Reference proteome</keyword>
<dbReference type="PRINTS" id="PR00385">
    <property type="entry name" value="P450"/>
</dbReference>
<dbReference type="GO" id="GO:0020037">
    <property type="term" value="F:heme binding"/>
    <property type="evidence" value="ECO:0007669"/>
    <property type="project" value="InterPro"/>
</dbReference>
<dbReference type="CDD" id="cd11072">
    <property type="entry name" value="CYP71-like"/>
    <property type="match status" value="1"/>
</dbReference>
<feature type="binding site" description="axial binding residue" evidence="9">
    <location>
        <position position="447"/>
    </location>
    <ligand>
        <name>heme</name>
        <dbReference type="ChEBI" id="CHEBI:30413"/>
    </ligand>
    <ligandPart>
        <name>Fe</name>
        <dbReference type="ChEBI" id="CHEBI:18248"/>
    </ligandPart>
</feature>
<evidence type="ECO:0000313" key="12">
    <source>
        <dbReference type="EMBL" id="CAA2954103.1"/>
    </source>
</evidence>
<dbReference type="InterPro" id="IPR002401">
    <property type="entry name" value="Cyt_P450_E_grp-I"/>
</dbReference>
<dbReference type="InterPro" id="IPR017972">
    <property type="entry name" value="Cyt_P450_CS"/>
</dbReference>
<organism evidence="12 13">
    <name type="scientific">Olea europaea subsp. europaea</name>
    <dbReference type="NCBI Taxonomy" id="158383"/>
    <lineage>
        <taxon>Eukaryota</taxon>
        <taxon>Viridiplantae</taxon>
        <taxon>Streptophyta</taxon>
        <taxon>Embryophyta</taxon>
        <taxon>Tracheophyta</taxon>
        <taxon>Spermatophyta</taxon>
        <taxon>Magnoliopsida</taxon>
        <taxon>eudicotyledons</taxon>
        <taxon>Gunneridae</taxon>
        <taxon>Pentapetalae</taxon>
        <taxon>asterids</taxon>
        <taxon>lamiids</taxon>
        <taxon>Lamiales</taxon>
        <taxon>Oleaceae</taxon>
        <taxon>Oleeae</taxon>
        <taxon>Olea</taxon>
    </lineage>
</organism>
<dbReference type="Pfam" id="PF00067">
    <property type="entry name" value="p450"/>
    <property type="match status" value="1"/>
</dbReference>
<comment type="caution">
    <text evidence="12">The sequence shown here is derived from an EMBL/GenBank/DDBJ whole genome shotgun (WGS) entry which is preliminary data.</text>
</comment>
<dbReference type="AlphaFoldDB" id="A0A8S0PLH7"/>
<keyword evidence="4 9" id="KW-0349">Heme</keyword>
<evidence type="ECO:0000256" key="2">
    <source>
        <dbReference type="ARBA" id="ARBA00004167"/>
    </source>
</evidence>
<evidence type="ECO:0000256" key="5">
    <source>
        <dbReference type="ARBA" id="ARBA00022723"/>
    </source>
</evidence>
<keyword evidence="6 10" id="KW-0560">Oxidoreductase</keyword>
<name>A0A8S0PLH7_OLEEU</name>
<dbReference type="EMBL" id="CACTIH010000106">
    <property type="protein sequence ID" value="CAA2954103.1"/>
    <property type="molecule type" value="Genomic_DNA"/>
</dbReference>
<evidence type="ECO:0000256" key="4">
    <source>
        <dbReference type="ARBA" id="ARBA00022617"/>
    </source>
</evidence>
<dbReference type="OrthoDB" id="1470350at2759"/>
<keyword evidence="5 9" id="KW-0479">Metal-binding</keyword>
<evidence type="ECO:0000256" key="10">
    <source>
        <dbReference type="RuleBase" id="RU000461"/>
    </source>
</evidence>
<evidence type="ECO:0000256" key="3">
    <source>
        <dbReference type="ARBA" id="ARBA00010617"/>
    </source>
</evidence>
<dbReference type="PRINTS" id="PR00463">
    <property type="entry name" value="EP450I"/>
</dbReference>
<sequence>MISFSHLIVPLVSLILFTVFLFKWYGNPSSTARKRLPPSPPKLPVIGNLHQLSLLPHRSLQALSKSYGPLMLVHLGRMPVLIVSSADAAREIMKSQDVIFSNRPKLRVIDKIIYGSKDIAFAPYGEYWRQVRSICVLQLLSNKRVQSFRRVREEEMSLMIEKIKCSSSSSINLSNIFVSLTNDIICRVALGRKHIDAQESTKIVSKLKEFQELAGFFNLGDYIPWLDWINRVNGFDANVEKLARWFDDFFEGVIEEHRDRKKGETNVIDSSNEVDLVDILLEIQRENVAGSPIENDTIKAVIFDMFVAGTDTSSSALVWTMAELLKHPKSMEKLQNEARQVAGSKLDITEDDLDKMLYLKAVMKESLRLHPPAPLLLPRESTQDSKILGYDIAVGTRVIINSWAIARDPFSWENPEDFCPERFLDTGMDYRGLNFEYIPFGAGRRGCPGITFAMTVDELALAKLVLNFNFALPHGEVEKDLDMTESPGETVCKKIPLLVTVKENDKY</sequence>
<keyword evidence="11" id="KW-0812">Transmembrane</keyword>
<keyword evidence="8 10" id="KW-0503">Monooxygenase</keyword>
<gene>
    <name evidence="12" type="ORF">OLEA9_A084559</name>
</gene>
<dbReference type="GO" id="GO:0016705">
    <property type="term" value="F:oxidoreductase activity, acting on paired donors, with incorporation or reduction of molecular oxygen"/>
    <property type="evidence" value="ECO:0007669"/>
    <property type="project" value="InterPro"/>
</dbReference>
<keyword evidence="7 9" id="KW-0408">Iron</keyword>
<protein>
    <submittedName>
        <fullName evidence="12">Cytochrome P450 71A6-like</fullName>
    </submittedName>
</protein>
<dbReference type="PROSITE" id="PS00086">
    <property type="entry name" value="CYTOCHROME_P450"/>
    <property type="match status" value="1"/>
</dbReference>
<feature type="transmembrane region" description="Helical" evidence="11">
    <location>
        <begin position="7"/>
        <end position="26"/>
    </location>
</feature>
<dbReference type="FunFam" id="1.10.630.10:FF:000011">
    <property type="entry name" value="Cytochrome P450 83B1"/>
    <property type="match status" value="1"/>
</dbReference>
<proteinExistence type="inferred from homology"/>
<dbReference type="PANTHER" id="PTHR47955">
    <property type="entry name" value="CYTOCHROME P450 FAMILY 71 PROTEIN"/>
    <property type="match status" value="1"/>
</dbReference>
<evidence type="ECO:0000256" key="9">
    <source>
        <dbReference type="PIRSR" id="PIRSR602401-1"/>
    </source>
</evidence>
<evidence type="ECO:0000256" key="7">
    <source>
        <dbReference type="ARBA" id="ARBA00023004"/>
    </source>
</evidence>
<evidence type="ECO:0000256" key="11">
    <source>
        <dbReference type="SAM" id="Phobius"/>
    </source>
</evidence>
<dbReference type="Gramene" id="OE9A084559T1">
    <property type="protein sequence ID" value="OE9A084559C1"/>
    <property type="gene ID" value="OE9A084559"/>
</dbReference>
<keyword evidence="11" id="KW-1133">Transmembrane helix</keyword>
<dbReference type="Gene3D" id="1.10.630.10">
    <property type="entry name" value="Cytochrome P450"/>
    <property type="match status" value="1"/>
</dbReference>
<dbReference type="InterPro" id="IPR001128">
    <property type="entry name" value="Cyt_P450"/>
</dbReference>
<dbReference type="PANTHER" id="PTHR47955:SF15">
    <property type="entry name" value="CYTOCHROME P450 71A2-LIKE"/>
    <property type="match status" value="1"/>
</dbReference>
<accession>A0A8S0PLH7</accession>
<comment type="cofactor">
    <cofactor evidence="1 9">
        <name>heme</name>
        <dbReference type="ChEBI" id="CHEBI:30413"/>
    </cofactor>
</comment>
<dbReference type="GO" id="GO:0016020">
    <property type="term" value="C:membrane"/>
    <property type="evidence" value="ECO:0007669"/>
    <property type="project" value="UniProtKB-SubCell"/>
</dbReference>